<sequence>MPSWAVLPPNAPTNSTTILHSDFTSYSPDLVSTLKQHDACIWTLGVSASGRDEAEFIKITNEFPMALASALKAGEVGEGREAGKPFRFVWFSGASADETEKSMAMSPRIKGKTENDITKLCEETPGMQAYILRPGGFHPSTKYPEDTKHQRGKLESVAGNVLWPVLRLTAPSLLISAEQVSAAALAVAKGMYAEQKLFNNKQLLEIANRLGVTVKA</sequence>
<gene>
    <name evidence="1" type="ORF">EIP91_009941</name>
</gene>
<dbReference type="PANTHER" id="PTHR14097">
    <property type="entry name" value="OXIDOREDUCTASE HTATIP2"/>
    <property type="match status" value="1"/>
</dbReference>
<comment type="caution">
    <text evidence="1">The sequence shown here is derived from an EMBL/GenBank/DDBJ whole genome shotgun (WGS) entry which is preliminary data.</text>
</comment>
<evidence type="ECO:0000313" key="2">
    <source>
        <dbReference type="Proteomes" id="UP000292702"/>
    </source>
</evidence>
<evidence type="ECO:0000313" key="1">
    <source>
        <dbReference type="EMBL" id="TCD60514.1"/>
    </source>
</evidence>
<keyword evidence="2" id="KW-1185">Reference proteome</keyword>
<dbReference type="EMBL" id="RWJN01000585">
    <property type="protein sequence ID" value="TCD60514.1"/>
    <property type="molecule type" value="Genomic_DNA"/>
</dbReference>
<dbReference type="AlphaFoldDB" id="A0A4R0RDG6"/>
<dbReference type="InterPro" id="IPR036291">
    <property type="entry name" value="NAD(P)-bd_dom_sf"/>
</dbReference>
<dbReference type="OrthoDB" id="9975943at2759"/>
<name>A0A4R0RDG6_9APHY</name>
<accession>A0A4R0RDG6</accession>
<dbReference type="STRING" id="92696.A0A4R0RDG6"/>
<protein>
    <recommendedName>
        <fullName evidence="3">NAD(P)-binding domain-containing protein</fullName>
    </recommendedName>
</protein>
<evidence type="ECO:0008006" key="3">
    <source>
        <dbReference type="Google" id="ProtNLM"/>
    </source>
</evidence>
<dbReference type="SUPFAM" id="SSF51735">
    <property type="entry name" value="NAD(P)-binding Rossmann-fold domains"/>
    <property type="match status" value="1"/>
</dbReference>
<proteinExistence type="predicted"/>
<dbReference type="PANTHER" id="PTHR14097:SF8">
    <property type="entry name" value="NAD(P)-BINDING DOMAIN-CONTAINING PROTEIN"/>
    <property type="match status" value="1"/>
</dbReference>
<dbReference type="Gene3D" id="3.40.50.720">
    <property type="entry name" value="NAD(P)-binding Rossmann-like Domain"/>
    <property type="match status" value="1"/>
</dbReference>
<organism evidence="1 2">
    <name type="scientific">Steccherinum ochraceum</name>
    <dbReference type="NCBI Taxonomy" id="92696"/>
    <lineage>
        <taxon>Eukaryota</taxon>
        <taxon>Fungi</taxon>
        <taxon>Dikarya</taxon>
        <taxon>Basidiomycota</taxon>
        <taxon>Agaricomycotina</taxon>
        <taxon>Agaricomycetes</taxon>
        <taxon>Polyporales</taxon>
        <taxon>Steccherinaceae</taxon>
        <taxon>Steccherinum</taxon>
    </lineage>
</organism>
<dbReference type="Proteomes" id="UP000292702">
    <property type="component" value="Unassembled WGS sequence"/>
</dbReference>
<reference evidence="1 2" key="1">
    <citation type="submission" date="2018-11" db="EMBL/GenBank/DDBJ databases">
        <title>Genome assembly of Steccherinum ochraceum LE-BIN_3174, the white-rot fungus of the Steccherinaceae family (The Residual Polyporoid clade, Polyporales, Basidiomycota).</title>
        <authorList>
            <person name="Fedorova T.V."/>
            <person name="Glazunova O.A."/>
            <person name="Landesman E.O."/>
            <person name="Moiseenko K.V."/>
            <person name="Psurtseva N.V."/>
            <person name="Savinova O.S."/>
            <person name="Shakhova N.V."/>
            <person name="Tyazhelova T.V."/>
            <person name="Vasina D.V."/>
        </authorList>
    </citation>
    <scope>NUCLEOTIDE SEQUENCE [LARGE SCALE GENOMIC DNA]</scope>
    <source>
        <strain evidence="1 2">LE-BIN_3174</strain>
    </source>
</reference>